<keyword evidence="3 6" id="KW-1133">Transmembrane helix</keyword>
<dbReference type="PANTHER" id="PTHR13315">
    <property type="entry name" value="METALLO PHOSPHOESTERASE RELATED"/>
    <property type="match status" value="1"/>
</dbReference>
<dbReference type="InterPro" id="IPR029052">
    <property type="entry name" value="Metallo-depent_PP-like"/>
</dbReference>
<evidence type="ECO:0000313" key="9">
    <source>
        <dbReference type="Proteomes" id="UP000008370"/>
    </source>
</evidence>
<evidence type="ECO:0000256" key="4">
    <source>
        <dbReference type="ARBA" id="ARBA00023136"/>
    </source>
</evidence>
<dbReference type="InterPro" id="IPR004843">
    <property type="entry name" value="Calcineurin-like_PHP"/>
</dbReference>
<dbReference type="GeneID" id="18907979"/>
<evidence type="ECO:0000256" key="1">
    <source>
        <dbReference type="ARBA" id="ARBA00004141"/>
    </source>
</evidence>
<keyword evidence="2 6" id="KW-0812">Transmembrane</keyword>
<dbReference type="GO" id="GO:0016787">
    <property type="term" value="F:hydrolase activity"/>
    <property type="evidence" value="ECO:0007669"/>
    <property type="project" value="InterPro"/>
</dbReference>
<dbReference type="KEGG" id="pco:PHACADRAFT_123808"/>
<feature type="transmembrane region" description="Helical" evidence="6">
    <location>
        <begin position="375"/>
        <end position="393"/>
    </location>
</feature>
<gene>
    <name evidence="8" type="ORF">PHACADRAFT_123808</name>
</gene>
<feature type="region of interest" description="Disordered" evidence="5">
    <location>
        <begin position="257"/>
        <end position="280"/>
    </location>
</feature>
<reference evidence="8 9" key="1">
    <citation type="journal article" date="2012" name="BMC Genomics">
        <title>Comparative genomics of the white-rot fungi, Phanerochaete carnosa and P. chrysosporium, to elucidate the genetic basis of the distinct wood types they colonize.</title>
        <authorList>
            <person name="Suzuki H."/>
            <person name="MacDonald J."/>
            <person name="Syed K."/>
            <person name="Salamov A."/>
            <person name="Hori C."/>
            <person name="Aerts A."/>
            <person name="Henrissat B."/>
            <person name="Wiebenga A."/>
            <person name="vanKuyk P.A."/>
            <person name="Barry K."/>
            <person name="Lindquist E."/>
            <person name="LaButti K."/>
            <person name="Lapidus A."/>
            <person name="Lucas S."/>
            <person name="Coutinho P."/>
            <person name="Gong Y."/>
            <person name="Samejima M."/>
            <person name="Mahadevan R."/>
            <person name="Abou-Zaid M."/>
            <person name="de Vries R.P."/>
            <person name="Igarashi K."/>
            <person name="Yadav J.S."/>
            <person name="Grigoriev I.V."/>
            <person name="Master E.R."/>
        </authorList>
    </citation>
    <scope>NUCLEOTIDE SEQUENCE [LARGE SCALE GENOMIC DNA]</scope>
    <source>
        <strain evidence="8 9">HHB-10118-sp</strain>
    </source>
</reference>
<dbReference type="InterPro" id="IPR033308">
    <property type="entry name" value="PGAP5/Cdc1/Ted1"/>
</dbReference>
<dbReference type="RefSeq" id="XP_007397275.1">
    <property type="nucleotide sequence ID" value="XM_007397213.1"/>
</dbReference>
<protein>
    <recommendedName>
        <fullName evidence="7">Calcineurin-like phosphoesterase domain-containing protein</fullName>
    </recommendedName>
</protein>
<dbReference type="HOGENOM" id="CLU_011607_4_0_1"/>
<keyword evidence="9" id="KW-1185">Reference proteome</keyword>
<keyword evidence="4 6" id="KW-0472">Membrane</keyword>
<dbReference type="Gene3D" id="3.60.21.10">
    <property type="match status" value="1"/>
</dbReference>
<evidence type="ECO:0000259" key="7">
    <source>
        <dbReference type="Pfam" id="PF00149"/>
    </source>
</evidence>
<evidence type="ECO:0000256" key="5">
    <source>
        <dbReference type="SAM" id="MobiDB-lite"/>
    </source>
</evidence>
<dbReference type="Pfam" id="PF00149">
    <property type="entry name" value="Metallophos"/>
    <property type="match status" value="1"/>
</dbReference>
<name>K5UWY0_PHACS</name>
<dbReference type="InParanoid" id="K5UWY0"/>
<comment type="subcellular location">
    <subcellularLocation>
        <location evidence="1">Membrane</location>
        <topology evidence="1">Multi-pass membrane protein</topology>
    </subcellularLocation>
</comment>
<feature type="transmembrane region" description="Helical" evidence="6">
    <location>
        <begin position="498"/>
        <end position="520"/>
    </location>
</feature>
<dbReference type="SUPFAM" id="SSF56300">
    <property type="entry name" value="Metallo-dependent phosphatases"/>
    <property type="match status" value="1"/>
</dbReference>
<dbReference type="PANTHER" id="PTHR13315:SF4">
    <property type="entry name" value="METALLOPHOSPHOESTERASE, ISOFORM E"/>
    <property type="match status" value="1"/>
</dbReference>
<dbReference type="GO" id="GO:0006506">
    <property type="term" value="P:GPI anchor biosynthetic process"/>
    <property type="evidence" value="ECO:0007669"/>
    <property type="project" value="InterPro"/>
</dbReference>
<accession>K5UWY0</accession>
<evidence type="ECO:0000256" key="3">
    <source>
        <dbReference type="ARBA" id="ARBA00022989"/>
    </source>
</evidence>
<dbReference type="STRING" id="650164.K5UWY0"/>
<dbReference type="GO" id="GO:0016020">
    <property type="term" value="C:membrane"/>
    <property type="evidence" value="ECO:0007669"/>
    <property type="project" value="UniProtKB-SubCell"/>
</dbReference>
<feature type="transmembrane region" description="Helical" evidence="6">
    <location>
        <begin position="21"/>
        <end position="42"/>
    </location>
</feature>
<organism evidence="8 9">
    <name type="scientific">Phanerochaete carnosa (strain HHB-10118-sp)</name>
    <name type="common">White-rot fungus</name>
    <name type="synonym">Peniophora carnosa</name>
    <dbReference type="NCBI Taxonomy" id="650164"/>
    <lineage>
        <taxon>Eukaryota</taxon>
        <taxon>Fungi</taxon>
        <taxon>Dikarya</taxon>
        <taxon>Basidiomycota</taxon>
        <taxon>Agaricomycotina</taxon>
        <taxon>Agaricomycetes</taxon>
        <taxon>Polyporales</taxon>
        <taxon>Phanerochaetaceae</taxon>
        <taxon>Phanerochaete</taxon>
    </lineage>
</organism>
<dbReference type="OrthoDB" id="5977743at2759"/>
<evidence type="ECO:0000313" key="8">
    <source>
        <dbReference type="EMBL" id="EKM54586.1"/>
    </source>
</evidence>
<dbReference type="AlphaFoldDB" id="K5UWY0"/>
<dbReference type="EMBL" id="JH930473">
    <property type="protein sequence ID" value="EKM54586.1"/>
    <property type="molecule type" value="Genomic_DNA"/>
</dbReference>
<dbReference type="GO" id="GO:0005783">
    <property type="term" value="C:endoplasmic reticulum"/>
    <property type="evidence" value="ECO:0007669"/>
    <property type="project" value="TreeGrafter"/>
</dbReference>
<feature type="domain" description="Calcineurin-like phosphoesterase" evidence="7">
    <location>
        <begin position="63"/>
        <end position="302"/>
    </location>
</feature>
<proteinExistence type="predicted"/>
<evidence type="ECO:0000256" key="6">
    <source>
        <dbReference type="SAM" id="Phobius"/>
    </source>
</evidence>
<dbReference type="FunCoup" id="K5UWY0">
    <property type="interactions" value="197"/>
</dbReference>
<sequence length="526" mass="59837">MRPLTQRHTLALLRTDISCLTWLRALWFFGVLWCEVGVYRFVVFRCAWPDRRLSPSTVAPTHVLILADPQVRHVGSRRHSCFFPRLHDWFYHASLRKNWRYVIRLNPDAVVFLGDMLASGRKLRDDDEFVENYLRFRRIFSVDKSVPIFHVPGNEDVGLNLIEADARAAQRRYTTHFDPLNGEALIANHSFVFINAPGLVEEDYHRARHVGSKEYSDYTAEEGGTVEFVRELARKREGQDEPPTVLFTHIPLSRPDGASCGPLREQGTMRRGAGPGYQNMHGKRTSEFLLDTLRPELVFSGDDRDYCDYTHLLPGPDSTVPVREVTVKSFSPDKTIRTPGFHLLSLIPPHATPPGNSLEATLADSPCFLPSQSRIHNAIYFPFAILMLLFLIARRVRKRRERYHLSPLPSYDFNERVLTGSALHYKVDKEKVDKRSWRKPSVASSVPVSASSFGGGSHFPRRFTRRITGCFASNGAAASGPLNLSANQARLCRASWKVVCLSVLDFVKVLLPSLLLWSIVMWSMLH</sequence>
<dbReference type="Proteomes" id="UP000008370">
    <property type="component" value="Unassembled WGS sequence"/>
</dbReference>
<evidence type="ECO:0000256" key="2">
    <source>
        <dbReference type="ARBA" id="ARBA00022692"/>
    </source>
</evidence>